<evidence type="ECO:0000259" key="4">
    <source>
        <dbReference type="Pfam" id="PF03088"/>
    </source>
</evidence>
<comment type="similarity">
    <text evidence="1">Belongs to the strictosidine synthase family.</text>
</comment>
<dbReference type="Pfam" id="PF20067">
    <property type="entry name" value="SSL_N"/>
    <property type="match status" value="1"/>
</dbReference>
<proteinExistence type="inferred from homology"/>
<evidence type="ECO:0000256" key="3">
    <source>
        <dbReference type="ARBA" id="ARBA00023180"/>
    </source>
</evidence>
<feature type="domain" description="Strictosidine synthase conserved region" evidence="4">
    <location>
        <begin position="153"/>
        <end position="240"/>
    </location>
</feature>
<evidence type="ECO:0000256" key="2">
    <source>
        <dbReference type="ARBA" id="ARBA00022553"/>
    </source>
</evidence>
<name>A0ABT5EBY7_9BACT</name>
<gene>
    <name evidence="5" type="ORF">POL25_38495</name>
</gene>
<dbReference type="InterPro" id="IPR018119">
    <property type="entry name" value="Strictosidine_synth_cons-reg"/>
</dbReference>
<keyword evidence="6" id="KW-1185">Reference proteome</keyword>
<evidence type="ECO:0000313" key="5">
    <source>
        <dbReference type="EMBL" id="MDC0722844.1"/>
    </source>
</evidence>
<dbReference type="EMBL" id="JAQNDL010000004">
    <property type="protein sequence ID" value="MDC0722844.1"/>
    <property type="molecule type" value="Genomic_DNA"/>
</dbReference>
<sequence>MAIPMKLLLRLLLLLVLGLGLFAAYLAVAPAPIDPLAWEPPPVPAMSGPLAPNERLAGATLLAAGKIDGPEDVETDAAGRVYGGTNAGEVLRLDGDALEVFANTGGRPLGLEFAPSGALIVADAKKGLLSIDADGQVSTLVDTVDGVRLGFTDDVAVAADGTIFFTDASDKFGFGDHMLDLLEARPHGRLIKYDPLTKTSTVLAKDLYFANGVALSGDESFLAVNETYRYRISRHWLKGPKAGTTDVLIEGLPGFPDGVAQSGRGTFWIAMFTVRNAAGDFLAPRPFLKRMVANLPRALWPKPEPYGLAIEIDEDGKVLQSLHDTAGASVYQVTSVHERDGALYLGHLHRDRISKVAL</sequence>
<dbReference type="Gene3D" id="2.120.10.30">
    <property type="entry name" value="TolB, C-terminal domain"/>
    <property type="match status" value="1"/>
</dbReference>
<comment type="caution">
    <text evidence="5">The sequence shown here is derived from an EMBL/GenBank/DDBJ whole genome shotgun (WGS) entry which is preliminary data.</text>
</comment>
<keyword evidence="2" id="KW-0597">Phosphoprotein</keyword>
<accession>A0ABT5EBY7</accession>
<reference evidence="5 6" key="1">
    <citation type="submission" date="2022-11" db="EMBL/GenBank/DDBJ databases">
        <title>Minimal conservation of predation-associated metabolite biosynthetic gene clusters underscores biosynthetic potential of Myxococcota including descriptions for ten novel species: Archangium lansinium sp. nov., Myxococcus landrumus sp. nov., Nannocystis bai.</title>
        <authorList>
            <person name="Ahearne A."/>
            <person name="Stevens C."/>
            <person name="Dowd S."/>
        </authorList>
    </citation>
    <scope>NUCLEOTIDE SEQUENCE [LARGE SCALE GENOMIC DNA]</scope>
    <source>
        <strain evidence="5 6">BB15-2</strain>
    </source>
</reference>
<dbReference type="PANTHER" id="PTHR10426">
    <property type="entry name" value="STRICTOSIDINE SYNTHASE-RELATED"/>
    <property type="match status" value="1"/>
</dbReference>
<dbReference type="Proteomes" id="UP001221686">
    <property type="component" value="Unassembled WGS sequence"/>
</dbReference>
<keyword evidence="3" id="KW-0325">Glycoprotein</keyword>
<protein>
    <submittedName>
        <fullName evidence="5">SMP-30/gluconolactonase/LRE family protein</fullName>
    </submittedName>
</protein>
<dbReference type="SUPFAM" id="SSF63829">
    <property type="entry name" value="Calcium-dependent phosphotriesterase"/>
    <property type="match status" value="1"/>
</dbReference>
<dbReference type="Pfam" id="PF03088">
    <property type="entry name" value="Str_synth"/>
    <property type="match status" value="1"/>
</dbReference>
<dbReference type="PANTHER" id="PTHR10426:SF88">
    <property type="entry name" value="ADIPOCYTE PLASMA MEMBRANE-ASSOCIATED PROTEIN HEMOMUCIN-RELATED"/>
    <property type="match status" value="1"/>
</dbReference>
<evidence type="ECO:0000313" key="6">
    <source>
        <dbReference type="Proteomes" id="UP001221686"/>
    </source>
</evidence>
<organism evidence="5 6">
    <name type="scientific">Nannocystis bainbridge</name>
    <dbReference type="NCBI Taxonomy" id="2995303"/>
    <lineage>
        <taxon>Bacteria</taxon>
        <taxon>Pseudomonadati</taxon>
        <taxon>Myxococcota</taxon>
        <taxon>Polyangia</taxon>
        <taxon>Nannocystales</taxon>
        <taxon>Nannocystaceae</taxon>
        <taxon>Nannocystis</taxon>
    </lineage>
</organism>
<dbReference type="InterPro" id="IPR011042">
    <property type="entry name" value="6-blade_b-propeller_TolB-like"/>
</dbReference>
<evidence type="ECO:0000256" key="1">
    <source>
        <dbReference type="ARBA" id="ARBA00009191"/>
    </source>
</evidence>